<organism evidence="1 2">
    <name type="scientific">Bosea minatitlanensis</name>
    <dbReference type="NCBI Taxonomy" id="128782"/>
    <lineage>
        <taxon>Bacteria</taxon>
        <taxon>Pseudomonadati</taxon>
        <taxon>Pseudomonadota</taxon>
        <taxon>Alphaproteobacteria</taxon>
        <taxon>Hyphomicrobiales</taxon>
        <taxon>Boseaceae</taxon>
        <taxon>Bosea</taxon>
    </lineage>
</organism>
<protein>
    <submittedName>
        <fullName evidence="1">Uncharacterized protein</fullName>
    </submittedName>
</protein>
<gene>
    <name evidence="1" type="ORF">ACFPK2_14120</name>
</gene>
<sequence length="48" mass="5061">MRRLAIIGLAVALAGFAALVAVSVLTDFATVPCQDGMWDAARKRCIPT</sequence>
<evidence type="ECO:0000313" key="2">
    <source>
        <dbReference type="Proteomes" id="UP001595976"/>
    </source>
</evidence>
<dbReference type="Proteomes" id="UP001595976">
    <property type="component" value="Unassembled WGS sequence"/>
</dbReference>
<dbReference type="RefSeq" id="WP_260348301.1">
    <property type="nucleotide sequence ID" value="NZ_JAOAOS010000005.1"/>
</dbReference>
<name>A0ABW0F6N1_9HYPH</name>
<keyword evidence="2" id="KW-1185">Reference proteome</keyword>
<accession>A0ABW0F6N1</accession>
<dbReference type="EMBL" id="JBHSLI010000005">
    <property type="protein sequence ID" value="MFC5294126.1"/>
    <property type="molecule type" value="Genomic_DNA"/>
</dbReference>
<evidence type="ECO:0000313" key="1">
    <source>
        <dbReference type="EMBL" id="MFC5294126.1"/>
    </source>
</evidence>
<comment type="caution">
    <text evidence="1">The sequence shown here is derived from an EMBL/GenBank/DDBJ whole genome shotgun (WGS) entry which is preliminary data.</text>
</comment>
<reference evidence="2" key="1">
    <citation type="journal article" date="2019" name="Int. J. Syst. Evol. Microbiol.">
        <title>The Global Catalogue of Microorganisms (GCM) 10K type strain sequencing project: providing services to taxonomists for standard genome sequencing and annotation.</title>
        <authorList>
            <consortium name="The Broad Institute Genomics Platform"/>
            <consortium name="The Broad Institute Genome Sequencing Center for Infectious Disease"/>
            <person name="Wu L."/>
            <person name="Ma J."/>
        </authorList>
    </citation>
    <scope>NUCLEOTIDE SEQUENCE [LARGE SCALE GENOMIC DNA]</scope>
    <source>
        <strain evidence="2">CGMCC 1.15643</strain>
    </source>
</reference>
<proteinExistence type="predicted"/>